<dbReference type="Proteomes" id="UP000310506">
    <property type="component" value="Unassembled WGS sequence"/>
</dbReference>
<keyword evidence="1" id="KW-1133">Transmembrane helix</keyword>
<evidence type="ECO:0000313" key="4">
    <source>
        <dbReference type="Proteomes" id="UP000310506"/>
    </source>
</evidence>
<protein>
    <submittedName>
        <fullName evidence="3">VanZ family protein</fullName>
    </submittedName>
</protein>
<organism evidence="3 4">
    <name type="scientific">Vagococcus silagei</name>
    <dbReference type="NCBI Taxonomy" id="2508885"/>
    <lineage>
        <taxon>Bacteria</taxon>
        <taxon>Bacillati</taxon>
        <taxon>Bacillota</taxon>
        <taxon>Bacilli</taxon>
        <taxon>Lactobacillales</taxon>
        <taxon>Enterococcaceae</taxon>
        <taxon>Vagococcus</taxon>
    </lineage>
</organism>
<dbReference type="AlphaFoldDB" id="A0A4S3B0I3"/>
<dbReference type="RefSeq" id="WP_136137512.1">
    <property type="nucleotide sequence ID" value="NZ_SDGV01000022.1"/>
</dbReference>
<dbReference type="NCBIfam" id="NF037970">
    <property type="entry name" value="vanZ_1"/>
    <property type="match status" value="1"/>
</dbReference>
<keyword evidence="4" id="KW-1185">Reference proteome</keyword>
<comment type="caution">
    <text evidence="3">The sequence shown here is derived from an EMBL/GenBank/DDBJ whole genome shotgun (WGS) entry which is preliminary data.</text>
</comment>
<dbReference type="EMBL" id="SDGV01000022">
    <property type="protein sequence ID" value="THB60521.1"/>
    <property type="molecule type" value="Genomic_DNA"/>
</dbReference>
<dbReference type="PIRSF" id="PIRSF019083">
    <property type="entry name" value="UCP019083_VanZ"/>
    <property type="match status" value="1"/>
</dbReference>
<evidence type="ECO:0000313" key="3">
    <source>
        <dbReference type="EMBL" id="THB60521.1"/>
    </source>
</evidence>
<dbReference type="Pfam" id="PF04892">
    <property type="entry name" value="VanZ"/>
    <property type="match status" value="1"/>
</dbReference>
<dbReference type="OrthoDB" id="291892at2"/>
<dbReference type="InterPro" id="IPR016747">
    <property type="entry name" value="Phosphotransbutyrylase"/>
</dbReference>
<dbReference type="InterPro" id="IPR006976">
    <property type="entry name" value="VanZ-like"/>
</dbReference>
<feature type="transmembrane region" description="Helical" evidence="1">
    <location>
        <begin position="143"/>
        <end position="161"/>
    </location>
</feature>
<sequence length="169" mass="19226">MKKMMKNGNFYLIIALLVMAILFISSSQTYEQQSAVPILQKVLKNQPFHAFLSQFEFSYAGGPISIKEKGYFYFIEFFIRKGAHFFTYFVLGGSLFLLLFKKTKSAFISFLTAWMSATGYATLDETHQLFTGGRSPLFQDVLLDSIGALTACVICLVIVLWKGHKKRKK</sequence>
<gene>
    <name evidence="3" type="ORF">ESZ54_09865</name>
</gene>
<feature type="transmembrane region" description="Helical" evidence="1">
    <location>
        <begin position="107"/>
        <end position="123"/>
    </location>
</feature>
<proteinExistence type="predicted"/>
<reference evidence="3 4" key="1">
    <citation type="submission" date="2019-01" db="EMBL/GenBank/DDBJ databases">
        <title>Vagococcus silagei sp. nov. isolated from brewer's grain.</title>
        <authorList>
            <person name="Guu J.-R."/>
        </authorList>
    </citation>
    <scope>NUCLEOTIDE SEQUENCE [LARGE SCALE GENOMIC DNA]</scope>
    <source>
        <strain evidence="3 4">2B-2</strain>
    </source>
</reference>
<keyword evidence="1" id="KW-0472">Membrane</keyword>
<keyword evidence="1" id="KW-0812">Transmembrane</keyword>
<feature type="transmembrane region" description="Helical" evidence="1">
    <location>
        <begin position="82"/>
        <end position="100"/>
    </location>
</feature>
<evidence type="ECO:0000256" key="1">
    <source>
        <dbReference type="SAM" id="Phobius"/>
    </source>
</evidence>
<feature type="domain" description="VanZ-like" evidence="2">
    <location>
        <begin position="12"/>
        <end position="158"/>
    </location>
</feature>
<evidence type="ECO:0000259" key="2">
    <source>
        <dbReference type="Pfam" id="PF04892"/>
    </source>
</evidence>
<accession>A0A4S3B0I3</accession>
<name>A0A4S3B0I3_9ENTE</name>